<keyword evidence="7" id="KW-1185">Reference proteome</keyword>
<accession>A0AAD9FR39</accession>
<dbReference type="PANTHER" id="PTHR44267:SF1">
    <property type="entry name" value="WD REPEAT-CONTAINING PROTEIN 43"/>
    <property type="match status" value="1"/>
</dbReference>
<name>A0AAD9FR39_PAPLA</name>
<dbReference type="Pfam" id="PF04003">
    <property type="entry name" value="Utp12"/>
    <property type="match status" value="1"/>
</dbReference>
<feature type="compositionally biased region" description="Basic and acidic residues" evidence="4">
    <location>
        <begin position="604"/>
        <end position="613"/>
    </location>
</feature>
<protein>
    <recommendedName>
        <fullName evidence="5">Small-subunit processome Utp12 domain-containing protein</fullName>
    </recommendedName>
</protein>
<dbReference type="Proteomes" id="UP001182556">
    <property type="component" value="Unassembled WGS sequence"/>
</dbReference>
<sequence>MGPKQPVAGPSRIKANATQAPPPPAPVAAFNPSRTLFACAQPVLGSADKLTVWDIIADRVIAEWEVEGAAKATTVSWGSISSGAARKKRKKKSNANGDGDEDVVALTTDKGGLVVFAPRRGEVIRRLDVGRVHAVASDDRLVLVTAKEVLVVDSDLSAVSHTFALPAGTQAPTSASLLPTSTADVLHLLIASASVLALHLNVSTGKVTHTSAPLPVSTSSVSSLVSLPSSPQGASFLVVSADDRSVSQYTLSTPTAAAKLSYRYASPTLSPVHSVTYSSELLSALHSSGEISLFSLPKELDFARPKSDSKPSLVKLVEGKEDRPVRLAGVAFAEEGEAPGSLLCGRLFGGGRVKWVKAVYEQPEGGLRAETVVKTDAQDLVGAAATQNSIPVQRFSAPSTTVEIPAEQEESAPALPADVDAADLSLGERLLALPTTEAATPAKALPTLDGPVNAASLTRLLVQALHTSDPALLTLCLSHRDPALIRNTIRKMPTQLALPLLKACVERLGQGKGSGKRGGGRGVAANEQQGRGTVEWVKGVLVERGSILMTMPSLPVHLATLSSLLQTRMQLYQPLLSLSGRLDLALAQISMRRLAAEASAYAESKGEGAKYIEGESDDEDSDDDEVHVEVGDEDGEIEDVDMMDRSDDDSEEDDSEDEDSDPLESGSEDGFLDLEAEESGSGEEESDEE</sequence>
<feature type="domain" description="Small-subunit processome Utp12" evidence="5">
    <location>
        <begin position="469"/>
        <end position="586"/>
    </location>
</feature>
<feature type="compositionally biased region" description="Acidic residues" evidence="4">
    <location>
        <begin position="614"/>
        <end position="689"/>
    </location>
</feature>
<dbReference type="InterPro" id="IPR011047">
    <property type="entry name" value="Quinoprotein_ADH-like_sf"/>
</dbReference>
<organism evidence="6 7">
    <name type="scientific">Papiliotrema laurentii</name>
    <name type="common">Cryptococcus laurentii</name>
    <dbReference type="NCBI Taxonomy" id="5418"/>
    <lineage>
        <taxon>Eukaryota</taxon>
        <taxon>Fungi</taxon>
        <taxon>Dikarya</taxon>
        <taxon>Basidiomycota</taxon>
        <taxon>Agaricomycotina</taxon>
        <taxon>Tremellomycetes</taxon>
        <taxon>Tremellales</taxon>
        <taxon>Rhynchogastremaceae</taxon>
        <taxon>Papiliotrema</taxon>
    </lineage>
</organism>
<comment type="subcellular location">
    <subcellularLocation>
        <location evidence="1">Nucleus</location>
        <location evidence="1">Nucleolus</location>
    </subcellularLocation>
</comment>
<proteinExistence type="inferred from homology"/>
<dbReference type="GO" id="GO:0000462">
    <property type="term" value="P:maturation of SSU-rRNA from tricistronic rRNA transcript (SSU-rRNA, 5.8S rRNA, LSU-rRNA)"/>
    <property type="evidence" value="ECO:0007669"/>
    <property type="project" value="TreeGrafter"/>
</dbReference>
<dbReference type="AlphaFoldDB" id="A0AAD9FR39"/>
<dbReference type="Gene3D" id="2.130.10.10">
    <property type="entry name" value="YVTN repeat-like/Quinoprotein amine dehydrogenase"/>
    <property type="match status" value="1"/>
</dbReference>
<dbReference type="InterPro" id="IPR007148">
    <property type="entry name" value="SSU_processome_Utp12"/>
</dbReference>
<evidence type="ECO:0000313" key="6">
    <source>
        <dbReference type="EMBL" id="KAK1924691.1"/>
    </source>
</evidence>
<evidence type="ECO:0000256" key="3">
    <source>
        <dbReference type="ARBA" id="ARBA00038335"/>
    </source>
</evidence>
<evidence type="ECO:0000259" key="5">
    <source>
        <dbReference type="Pfam" id="PF04003"/>
    </source>
</evidence>
<dbReference type="InterPro" id="IPR052414">
    <property type="entry name" value="U3_snoRNA-assoc_WDR"/>
</dbReference>
<dbReference type="EMBL" id="JAODAN010000004">
    <property type="protein sequence ID" value="KAK1924691.1"/>
    <property type="molecule type" value="Genomic_DNA"/>
</dbReference>
<dbReference type="PANTHER" id="PTHR44267">
    <property type="entry name" value="WD REPEAT-CONTAINING PROTEIN 43"/>
    <property type="match status" value="1"/>
</dbReference>
<feature type="region of interest" description="Disordered" evidence="4">
    <location>
        <begin position="1"/>
        <end position="25"/>
    </location>
</feature>
<dbReference type="GO" id="GO:0032040">
    <property type="term" value="C:small-subunit processome"/>
    <property type="evidence" value="ECO:0007669"/>
    <property type="project" value="UniProtKB-ARBA"/>
</dbReference>
<comment type="similarity">
    <text evidence="3">Belongs to the UTP5 family.</text>
</comment>
<keyword evidence="2" id="KW-0539">Nucleus</keyword>
<evidence type="ECO:0000256" key="2">
    <source>
        <dbReference type="ARBA" id="ARBA00023242"/>
    </source>
</evidence>
<evidence type="ECO:0000256" key="4">
    <source>
        <dbReference type="SAM" id="MobiDB-lite"/>
    </source>
</evidence>
<evidence type="ECO:0000313" key="7">
    <source>
        <dbReference type="Proteomes" id="UP001182556"/>
    </source>
</evidence>
<feature type="region of interest" description="Disordered" evidence="4">
    <location>
        <begin position="602"/>
        <end position="689"/>
    </location>
</feature>
<reference evidence="6" key="1">
    <citation type="submission" date="2023-02" db="EMBL/GenBank/DDBJ databases">
        <title>Identification and recombinant expression of a fungal hydrolase from Papiliotrema laurentii that hydrolyzes apple cutin and clears colloidal polyester polyurethane.</title>
        <authorList>
            <consortium name="DOE Joint Genome Institute"/>
            <person name="Roman V.A."/>
            <person name="Bojanowski C."/>
            <person name="Crable B.R."/>
            <person name="Wagner D.N."/>
            <person name="Hung C.S."/>
            <person name="Nadeau L.J."/>
            <person name="Schratz L."/>
            <person name="Haridas S."/>
            <person name="Pangilinan J."/>
            <person name="Lipzen A."/>
            <person name="Na H."/>
            <person name="Yan M."/>
            <person name="Ng V."/>
            <person name="Grigoriev I.V."/>
            <person name="Spatafora J.W."/>
            <person name="Barlow D."/>
            <person name="Biffinger J."/>
            <person name="Kelley-Loughnane N."/>
            <person name="Varaljay V.A."/>
            <person name="Crookes-Goodson W.J."/>
        </authorList>
    </citation>
    <scope>NUCLEOTIDE SEQUENCE</scope>
    <source>
        <strain evidence="6">5307AH</strain>
    </source>
</reference>
<feature type="region of interest" description="Disordered" evidence="4">
    <location>
        <begin position="81"/>
        <end position="102"/>
    </location>
</feature>
<dbReference type="InterPro" id="IPR015943">
    <property type="entry name" value="WD40/YVTN_repeat-like_dom_sf"/>
</dbReference>
<evidence type="ECO:0000256" key="1">
    <source>
        <dbReference type="ARBA" id="ARBA00004604"/>
    </source>
</evidence>
<comment type="caution">
    <text evidence="6">The sequence shown here is derived from an EMBL/GenBank/DDBJ whole genome shotgun (WGS) entry which is preliminary data.</text>
</comment>
<dbReference type="SUPFAM" id="SSF50998">
    <property type="entry name" value="Quinoprotein alcohol dehydrogenase-like"/>
    <property type="match status" value="1"/>
</dbReference>
<gene>
    <name evidence="6" type="ORF">DB88DRAFT_229375</name>
</gene>